<dbReference type="AlphaFoldDB" id="A0A7W9AVG7"/>
<dbReference type="RefSeq" id="WP_183649342.1">
    <property type="nucleotide sequence ID" value="NZ_JACIJG010000003.1"/>
</dbReference>
<comment type="caution">
    <text evidence="1">The sequence shown here is derived from an EMBL/GenBank/DDBJ whole genome shotgun (WGS) entry which is preliminary data.</text>
</comment>
<keyword evidence="2" id="KW-1185">Reference proteome</keyword>
<reference evidence="1 2" key="1">
    <citation type="submission" date="2020-08" db="EMBL/GenBank/DDBJ databases">
        <title>Genomic Encyclopedia of Type Strains, Phase IV (KMG-IV): sequencing the most valuable type-strain genomes for metagenomic binning, comparative biology and taxonomic classification.</title>
        <authorList>
            <person name="Goeker M."/>
        </authorList>
    </citation>
    <scope>NUCLEOTIDE SEQUENCE [LARGE SCALE GENOMIC DNA]</scope>
    <source>
        <strain evidence="1 2">DSM 26944</strain>
    </source>
</reference>
<dbReference type="Gene3D" id="3.40.50.720">
    <property type="entry name" value="NAD(P)-binding Rossmann-like Domain"/>
    <property type="match status" value="1"/>
</dbReference>
<gene>
    <name evidence="1" type="ORF">FHS76_000863</name>
</gene>
<evidence type="ECO:0000313" key="2">
    <source>
        <dbReference type="Proteomes" id="UP000555546"/>
    </source>
</evidence>
<sequence length="62" mass="6540">MLRRSDGRGKGVTPEIYMRGNLLKREVSGEDVAAAVLHLVQARASTGAVISVDGGNVAAMMR</sequence>
<dbReference type="Proteomes" id="UP000555546">
    <property type="component" value="Unassembled WGS sequence"/>
</dbReference>
<dbReference type="EMBL" id="JACIJG010000003">
    <property type="protein sequence ID" value="MBB5701014.1"/>
    <property type="molecule type" value="Genomic_DNA"/>
</dbReference>
<proteinExistence type="predicted"/>
<dbReference type="InterPro" id="IPR036291">
    <property type="entry name" value="NAD(P)-bd_dom_sf"/>
</dbReference>
<protein>
    <submittedName>
        <fullName evidence="1">NAD(P)-dependent dehydrogenase (Short-subunit alcohol dehydrogenase family)</fullName>
    </submittedName>
</protein>
<accession>A0A7W9AVG7</accession>
<evidence type="ECO:0000313" key="1">
    <source>
        <dbReference type="EMBL" id="MBB5701014.1"/>
    </source>
</evidence>
<dbReference type="SUPFAM" id="SSF51735">
    <property type="entry name" value="NAD(P)-binding Rossmann-fold domains"/>
    <property type="match status" value="1"/>
</dbReference>
<organism evidence="1 2">
    <name type="scientific">Brucella daejeonensis</name>
    <dbReference type="NCBI Taxonomy" id="659015"/>
    <lineage>
        <taxon>Bacteria</taxon>
        <taxon>Pseudomonadati</taxon>
        <taxon>Pseudomonadota</taxon>
        <taxon>Alphaproteobacteria</taxon>
        <taxon>Hyphomicrobiales</taxon>
        <taxon>Brucellaceae</taxon>
        <taxon>Brucella/Ochrobactrum group</taxon>
        <taxon>Brucella</taxon>
    </lineage>
</organism>
<name>A0A7W9AVG7_9HYPH</name>